<accession>A0A5B8P8C0</accession>
<gene>
    <name evidence="1" type="primary">NSs</name>
</gene>
<dbReference type="GeneID" id="80550312"/>
<protein>
    <submittedName>
        <fullName evidence="1">NSs</fullName>
    </submittedName>
</protein>
<sequence length="125" mass="14226">MFTKFKSTIKIGNQNNIIEELIIDRSKSSITASLKICVCGCIFPEGDIVSENSYHFSIKTKFRSESNSYKLIYWDIESFKKQVTILSEDYETDIIPIIHTIYFSIAELGVHNEFKVGECPASTGQ</sequence>
<name>A0A5B8P8C0_9VIRU</name>
<dbReference type="Proteomes" id="UP000677890">
    <property type="component" value="Genome"/>
</dbReference>
<dbReference type="EMBL" id="MN168170">
    <property type="protein sequence ID" value="QDZ58987.1"/>
    <property type="molecule type" value="Genomic_RNA"/>
</dbReference>
<dbReference type="KEGG" id="vg:80550312"/>
<keyword evidence="2" id="KW-1185">Reference proteome</keyword>
<reference evidence="1" key="1">
    <citation type="journal article" date="2019" name="Virus Evol.">
        <title>Evolutionary persistence of insect bunyavirus infection despite host acquisition and expression of the viral nucleoprotein gene.</title>
        <authorList>
            <person name="Ballinger M.J."/>
            <person name="Taylor D.J."/>
        </authorList>
    </citation>
    <scope>NUCLEOTIDE SEQUENCE</scope>
    <source>
        <strain evidence="1">C7</strain>
    </source>
</reference>
<organism evidence="1 2">
    <name type="scientific">Niukluk phantom virus</name>
    <dbReference type="NCBI Taxonomy" id="2602116"/>
    <lineage>
        <taxon>Viruses</taxon>
        <taxon>Riboviria</taxon>
        <taxon>Orthornavirae</taxon>
        <taxon>Negarnaviricota</taxon>
        <taxon>Polyploviricotina</taxon>
        <taxon>Bunyaviricetes</taxon>
        <taxon>Elliovirales</taxon>
        <taxon>Phasmaviridae</taxon>
        <taxon>Orthophasmavirus</taxon>
        <taxon>Orthophasmavirus niuklukense</taxon>
    </lineage>
</organism>
<proteinExistence type="predicted"/>
<evidence type="ECO:0000313" key="2">
    <source>
        <dbReference type="Proteomes" id="UP000677890"/>
    </source>
</evidence>
<dbReference type="RefSeq" id="YP_010839985.1">
    <property type="nucleotide sequence ID" value="NC_078310.1"/>
</dbReference>
<evidence type="ECO:0000313" key="1">
    <source>
        <dbReference type="EMBL" id="QDZ58987.1"/>
    </source>
</evidence>